<reference evidence="4" key="1">
    <citation type="submission" date="2019-07" db="EMBL/GenBank/DDBJ databases">
        <title>De Novo Assembly of kiwifruit Actinidia rufa.</title>
        <authorList>
            <person name="Sugita-Konishi S."/>
            <person name="Sato K."/>
            <person name="Mori E."/>
            <person name="Abe Y."/>
            <person name="Kisaki G."/>
            <person name="Hamano K."/>
            <person name="Suezawa K."/>
            <person name="Otani M."/>
            <person name="Fukuda T."/>
            <person name="Manabe T."/>
            <person name="Gomi K."/>
            <person name="Tabuchi M."/>
            <person name="Akimitsu K."/>
            <person name="Kataoka I."/>
        </authorList>
    </citation>
    <scope>NUCLEOTIDE SEQUENCE [LARGE SCALE GENOMIC DNA]</scope>
    <source>
        <strain evidence="4">cv. Fuchu</strain>
    </source>
</reference>
<feature type="compositionally biased region" description="Basic residues" evidence="2">
    <location>
        <begin position="172"/>
        <end position="193"/>
    </location>
</feature>
<feature type="compositionally biased region" description="Basic and acidic residues" evidence="2">
    <location>
        <begin position="152"/>
        <end position="171"/>
    </location>
</feature>
<dbReference type="AlphaFoldDB" id="A0A7J0DZA6"/>
<keyword evidence="4" id="KW-1185">Reference proteome</keyword>
<dbReference type="EMBL" id="BJWL01000438">
    <property type="protein sequence ID" value="GFS44401.1"/>
    <property type="molecule type" value="Genomic_DNA"/>
</dbReference>
<accession>A0A7J0DZA6</accession>
<keyword evidence="1" id="KW-0175">Coiled coil</keyword>
<protein>
    <submittedName>
        <fullName evidence="3">Uncharacterized protein</fullName>
    </submittedName>
</protein>
<organism evidence="3 4">
    <name type="scientific">Actinidia rufa</name>
    <dbReference type="NCBI Taxonomy" id="165716"/>
    <lineage>
        <taxon>Eukaryota</taxon>
        <taxon>Viridiplantae</taxon>
        <taxon>Streptophyta</taxon>
        <taxon>Embryophyta</taxon>
        <taxon>Tracheophyta</taxon>
        <taxon>Spermatophyta</taxon>
        <taxon>Magnoliopsida</taxon>
        <taxon>eudicotyledons</taxon>
        <taxon>Gunneridae</taxon>
        <taxon>Pentapetalae</taxon>
        <taxon>asterids</taxon>
        <taxon>Ericales</taxon>
        <taxon>Actinidiaceae</taxon>
        <taxon>Actinidia</taxon>
    </lineage>
</organism>
<evidence type="ECO:0000313" key="4">
    <source>
        <dbReference type="Proteomes" id="UP000585474"/>
    </source>
</evidence>
<feature type="coiled-coil region" evidence="1">
    <location>
        <begin position="265"/>
        <end position="292"/>
    </location>
</feature>
<evidence type="ECO:0000313" key="3">
    <source>
        <dbReference type="EMBL" id="GFS44401.1"/>
    </source>
</evidence>
<dbReference type="OrthoDB" id="1751927at2759"/>
<evidence type="ECO:0000256" key="2">
    <source>
        <dbReference type="SAM" id="MobiDB-lite"/>
    </source>
</evidence>
<dbReference type="Proteomes" id="UP000585474">
    <property type="component" value="Unassembled WGS sequence"/>
</dbReference>
<proteinExistence type="predicted"/>
<gene>
    <name evidence="3" type="ORF">Acr_00g0090120</name>
</gene>
<feature type="region of interest" description="Disordered" evidence="2">
    <location>
        <begin position="148"/>
        <end position="209"/>
    </location>
</feature>
<evidence type="ECO:0000256" key="1">
    <source>
        <dbReference type="SAM" id="Coils"/>
    </source>
</evidence>
<name>A0A7J0DZA6_9ERIC</name>
<sequence>MMTQGKLNCLRESCSFPTGIQIRLPEVDETIVSTRPGEVAFCEAVLQTGRRYNVLIETKQERFDQISGTLEQGQLYPIKDVLCSKSSLQSFALDFGRMVSSGVDNVEEKPMGNTAHIAANEGESHLSQGDPPKLSFLYWGASSSSSTSEACNVKEDGLEKARPTSQREGRANKRRTPKRRGPCYRLMTRKKGPTGKASTKSKETSSRVVIKEVPSSAAPREGTLANPRVVLVLEASTKKNPVVAEKLIQGLILLDDNKAVDKLDLDRAITRVAKLEAKKEYVTEKLRRMKKEHDVALERHPKGVAKLKRKEAFSKTSTIEEFKSLDNHRKL</sequence>
<comment type="caution">
    <text evidence="3">The sequence shown here is derived from an EMBL/GenBank/DDBJ whole genome shotgun (WGS) entry which is preliminary data.</text>
</comment>